<proteinExistence type="predicted"/>
<sequence>MPIAEGWGKQSVALQRWIEDHHRNALGAYRANPLLVGEHGLQEDSFRTGGYAHRQVLELVQNAADALRRSGSRGRVQVLLRDGVLYCANEGAPFNQQGLEAVCHAYLSDKRGEDMGRFGLGFKSVLAVTDTPTILSRSVSFKFSADAARRSLVGVSADVARYPVLRLPILTDAGSEMADDPVLAELGEWAQTIVRLPLTRDVDWLAQELRKFPREFLLFAPYVSQLDVYTDDGNGSEFRCEQVEDDRYRLVGGLDKASEWMVWHQTHRPSEKALSEVSEAIRRPEVTVSYAAPLDDTQSLGRFWAYFPLQDFTSARGIHNAPWHISDDRTNLLPGQFNHELLGVVGELIVNALPRLSTPDDPARHFDYMPARGREFDNFADLRLTELVPELTEQTASVPDADGTLRPPGDLEYPNADLRIEVDSLERWHATPGRPVRSPHPSCFKTPTRRARLRRLVRGEATKAAANELGGAEWLERLVAQANDEQCDTALEVYMSIGDETTRRLMRQASIIPDGAGNLCRIEHTDRVFLRGNPLSASAGIRLVRASFLQRDGVEDNLRSIGFEDVDPAHELRLLAGTAASRWTGPQWQEFWTLVLSVGALEAEEILLQHVQKDAALRVRCRDGSWQHVGTVVVPGLVDPTKPSLAVDIDFHELHLGLLRAIGVADRPVIAPTALKDMTLLEYRRLQRSAYLEALPPRGRPDPSTIDFQEGSGPTPLHVLRGFADSGDTVSRARWTRALLELETPARWILQHPNAAKFVARTVKAPHLWAAQRYGLVDTAWGPREAERSLHPDLAVLGPMLPVATWRIASKLTLIESMADVPVNVWREFLTRVPIGGDSRQLGALVAEAYARLAATEIPERVPAVAGAGHACAPADQLLIATGDDEIRTLSEQGLPFITLDDPDIAQALTESWGCRPASSMLRVEIIPDSPGEPVVLLDRFRRLRDYGGAALDGLQLVGCSSLERVVTLPTGTQSNPEDFAVTGQTVYFENSLDDDELLARISARFALGIDDQSIARILNEADNARVQEAMAKARATPDPAARLLVLLPVRTLEVRLPEGLLETVRQVSPDGGDHQVAQLLMHYHGDTVLQALCHDLKAAGYPVPNTWAGSGPAMETVQKLGFPAEFAGERSQRLDADVTVLGPPNLKDLHPYQELLAERIRGLVRPGATPDRALLFLPTGAGKTRVTVEALIRSLLAGEIVRPILWIAQSEELCEQAVQTWATVWRQFGDRPLRLCRLWDRNDVAASDLDATVVVATDAKLDRVRDSDGYTWLQDAAIVVIDEAHGAIAQGITATLRWLGIDQHNTARPLLGLTATPFAGTGDASNQRLAARFLRQQFNVLGDDPYGELQKLGVLAHVEHRVIEGSVYPIADADRNHFNKFKDVSSDMLNRVGRDRDRTLRLAEDIAGQPRDWPILVFTSSVLAAQTLSAVLRERGIRSAAVSGATPTPERRRTIEGFRRNDIQVLTNCNVLTQGFDAPGVRALYIARPTFSPNLYIQMVGRGLRGPLNGGKAECLIVNVADTFEVFGDRLAYKEFDHLWRYRGGDR</sequence>
<dbReference type="GO" id="GO:0005524">
    <property type="term" value="F:ATP binding"/>
    <property type="evidence" value="ECO:0007669"/>
    <property type="project" value="InterPro"/>
</dbReference>
<dbReference type="PROSITE" id="PS51192">
    <property type="entry name" value="HELICASE_ATP_BIND_1"/>
    <property type="match status" value="1"/>
</dbReference>
<evidence type="ECO:0000259" key="2">
    <source>
        <dbReference type="PROSITE" id="PS51194"/>
    </source>
</evidence>
<comment type="caution">
    <text evidence="3">The sequence shown here is derived from an EMBL/GenBank/DDBJ whole genome shotgun (WGS) entry which is preliminary data.</text>
</comment>
<evidence type="ECO:0000313" key="4">
    <source>
        <dbReference type="Proteomes" id="UP000681340"/>
    </source>
</evidence>
<dbReference type="PROSITE" id="PS51194">
    <property type="entry name" value="HELICASE_CTER"/>
    <property type="match status" value="1"/>
</dbReference>
<dbReference type="NCBIfam" id="NF047352">
    <property type="entry name" value="P_loop_sacsin"/>
    <property type="match status" value="1"/>
</dbReference>
<dbReference type="GO" id="GO:0005829">
    <property type="term" value="C:cytosol"/>
    <property type="evidence" value="ECO:0007669"/>
    <property type="project" value="TreeGrafter"/>
</dbReference>
<keyword evidence="4" id="KW-1185">Reference proteome</keyword>
<protein>
    <recommendedName>
        <fullName evidence="5">Superfamily II DNA or RNA helicase</fullName>
    </recommendedName>
</protein>
<gene>
    <name evidence="3" type="ORF">Aau02nite_61520</name>
</gene>
<dbReference type="InterPro" id="IPR036890">
    <property type="entry name" value="HATPase_C_sf"/>
</dbReference>
<accession>A0A919VQ54</accession>
<evidence type="ECO:0000313" key="3">
    <source>
        <dbReference type="EMBL" id="GIM74544.1"/>
    </source>
</evidence>
<name>A0A919VQ54_9ACTN</name>
<dbReference type="InterPro" id="IPR014001">
    <property type="entry name" value="Helicase_ATP-bd"/>
</dbReference>
<dbReference type="Gene3D" id="3.40.50.300">
    <property type="entry name" value="P-loop containing nucleotide triphosphate hydrolases"/>
    <property type="match status" value="2"/>
</dbReference>
<feature type="domain" description="Helicase ATP-binding" evidence="1">
    <location>
        <begin position="1165"/>
        <end position="1336"/>
    </location>
</feature>
<dbReference type="PANTHER" id="PTHR47396:SF1">
    <property type="entry name" value="ATP-DEPENDENT HELICASE IRC3-RELATED"/>
    <property type="match status" value="1"/>
</dbReference>
<dbReference type="RefSeq" id="WP_212992060.1">
    <property type="nucleotide sequence ID" value="NZ_BAABEA010000036.1"/>
</dbReference>
<evidence type="ECO:0008006" key="5">
    <source>
        <dbReference type="Google" id="ProtNLM"/>
    </source>
</evidence>
<dbReference type="SUPFAM" id="SSF52540">
    <property type="entry name" value="P-loop containing nucleoside triphosphate hydrolases"/>
    <property type="match status" value="1"/>
</dbReference>
<dbReference type="GO" id="GO:0003677">
    <property type="term" value="F:DNA binding"/>
    <property type="evidence" value="ECO:0007669"/>
    <property type="project" value="InterPro"/>
</dbReference>
<dbReference type="InterPro" id="IPR001650">
    <property type="entry name" value="Helicase_C-like"/>
</dbReference>
<dbReference type="InterPro" id="IPR006935">
    <property type="entry name" value="Helicase/UvrB_N"/>
</dbReference>
<evidence type="ECO:0000259" key="1">
    <source>
        <dbReference type="PROSITE" id="PS51192"/>
    </source>
</evidence>
<dbReference type="SUPFAM" id="SSF55874">
    <property type="entry name" value="ATPase domain of HSP90 chaperone/DNA topoisomerase II/histidine kinase"/>
    <property type="match status" value="1"/>
</dbReference>
<dbReference type="InterPro" id="IPR027417">
    <property type="entry name" value="P-loop_NTPase"/>
</dbReference>
<dbReference type="PANTHER" id="PTHR47396">
    <property type="entry name" value="TYPE I RESTRICTION ENZYME ECOKI R PROTEIN"/>
    <property type="match status" value="1"/>
</dbReference>
<dbReference type="Pfam" id="PF04851">
    <property type="entry name" value="ResIII"/>
    <property type="match status" value="1"/>
</dbReference>
<dbReference type="SMART" id="SM00490">
    <property type="entry name" value="HELICc"/>
    <property type="match status" value="1"/>
</dbReference>
<dbReference type="Proteomes" id="UP000681340">
    <property type="component" value="Unassembled WGS sequence"/>
</dbReference>
<dbReference type="Pfam" id="PF00271">
    <property type="entry name" value="Helicase_C"/>
    <property type="match status" value="1"/>
</dbReference>
<dbReference type="GO" id="GO:0016787">
    <property type="term" value="F:hydrolase activity"/>
    <property type="evidence" value="ECO:0007669"/>
    <property type="project" value="InterPro"/>
</dbReference>
<dbReference type="InterPro" id="IPR050742">
    <property type="entry name" value="Helicase_Restrict-Modif_Enz"/>
</dbReference>
<feature type="domain" description="Helicase C-terminal" evidence="2">
    <location>
        <begin position="1395"/>
        <end position="1548"/>
    </location>
</feature>
<reference evidence="3" key="1">
    <citation type="submission" date="2021-03" db="EMBL/GenBank/DDBJ databases">
        <title>Whole genome shotgun sequence of Actinoplanes auranticolor NBRC 12245.</title>
        <authorList>
            <person name="Komaki H."/>
            <person name="Tamura T."/>
        </authorList>
    </citation>
    <scope>NUCLEOTIDE SEQUENCE</scope>
    <source>
        <strain evidence="3">NBRC 12245</strain>
    </source>
</reference>
<dbReference type="EMBL" id="BOQL01000051">
    <property type="protein sequence ID" value="GIM74544.1"/>
    <property type="molecule type" value="Genomic_DNA"/>
</dbReference>
<dbReference type="SMART" id="SM00487">
    <property type="entry name" value="DEXDc"/>
    <property type="match status" value="1"/>
</dbReference>
<organism evidence="3 4">
    <name type="scientific">Actinoplanes auranticolor</name>
    <dbReference type="NCBI Taxonomy" id="47988"/>
    <lineage>
        <taxon>Bacteria</taxon>
        <taxon>Bacillati</taxon>
        <taxon>Actinomycetota</taxon>
        <taxon>Actinomycetes</taxon>
        <taxon>Micromonosporales</taxon>
        <taxon>Micromonosporaceae</taxon>
        <taxon>Actinoplanes</taxon>
    </lineage>
</organism>